<organism evidence="4 5">
    <name type="scientific">Paractinoplanes lichenicola</name>
    <dbReference type="NCBI Taxonomy" id="2802976"/>
    <lineage>
        <taxon>Bacteria</taxon>
        <taxon>Bacillati</taxon>
        <taxon>Actinomycetota</taxon>
        <taxon>Actinomycetes</taxon>
        <taxon>Micromonosporales</taxon>
        <taxon>Micromonosporaceae</taxon>
        <taxon>Paractinoplanes</taxon>
    </lineage>
</organism>
<keyword evidence="5" id="KW-1185">Reference proteome</keyword>
<name>A0ABS1VGY5_9ACTN</name>
<dbReference type="InterPro" id="IPR016181">
    <property type="entry name" value="Acyl_CoA_acyltransferase"/>
</dbReference>
<dbReference type="SUPFAM" id="SSF55729">
    <property type="entry name" value="Acyl-CoA N-acyltransferases (Nat)"/>
    <property type="match status" value="1"/>
</dbReference>
<dbReference type="InterPro" id="IPR050832">
    <property type="entry name" value="Bact_Acetyltransf"/>
</dbReference>
<dbReference type="PROSITE" id="PS51186">
    <property type="entry name" value="GNAT"/>
    <property type="match status" value="1"/>
</dbReference>
<evidence type="ECO:0000256" key="2">
    <source>
        <dbReference type="ARBA" id="ARBA00023315"/>
    </source>
</evidence>
<protein>
    <submittedName>
        <fullName evidence="4">GNAT family N-acetyltransferase</fullName>
    </submittedName>
</protein>
<dbReference type="CDD" id="cd04301">
    <property type="entry name" value="NAT_SF"/>
    <property type="match status" value="1"/>
</dbReference>
<feature type="domain" description="N-acetyltransferase" evidence="3">
    <location>
        <begin position="2"/>
        <end position="154"/>
    </location>
</feature>
<dbReference type="Pfam" id="PF00583">
    <property type="entry name" value="Acetyltransf_1"/>
    <property type="match status" value="1"/>
</dbReference>
<comment type="caution">
    <text evidence="4">The sequence shown here is derived from an EMBL/GenBank/DDBJ whole genome shotgun (WGS) entry which is preliminary data.</text>
</comment>
<keyword evidence="1" id="KW-0808">Transferase</keyword>
<accession>A0ABS1VGY5</accession>
<dbReference type="EMBL" id="JAENHO010000001">
    <property type="protein sequence ID" value="MBL7253424.1"/>
    <property type="molecule type" value="Genomic_DNA"/>
</dbReference>
<dbReference type="RefSeq" id="WP_202989778.1">
    <property type="nucleotide sequence ID" value="NZ_JAENHO010000001.1"/>
</dbReference>
<dbReference type="Gene3D" id="3.40.630.30">
    <property type="match status" value="1"/>
</dbReference>
<dbReference type="InterPro" id="IPR000182">
    <property type="entry name" value="GNAT_dom"/>
</dbReference>
<evidence type="ECO:0000256" key="1">
    <source>
        <dbReference type="ARBA" id="ARBA00022679"/>
    </source>
</evidence>
<evidence type="ECO:0000259" key="3">
    <source>
        <dbReference type="PROSITE" id="PS51186"/>
    </source>
</evidence>
<evidence type="ECO:0000313" key="5">
    <source>
        <dbReference type="Proteomes" id="UP000598996"/>
    </source>
</evidence>
<dbReference type="PANTHER" id="PTHR43877">
    <property type="entry name" value="AMINOALKYLPHOSPHONATE N-ACETYLTRANSFERASE-RELATED-RELATED"/>
    <property type="match status" value="1"/>
</dbReference>
<dbReference type="Proteomes" id="UP000598996">
    <property type="component" value="Unassembled WGS sequence"/>
</dbReference>
<keyword evidence="2" id="KW-0012">Acyltransferase</keyword>
<proteinExistence type="predicted"/>
<evidence type="ECO:0000313" key="4">
    <source>
        <dbReference type="EMBL" id="MBL7253424.1"/>
    </source>
</evidence>
<gene>
    <name evidence="4" type="ORF">JKJ07_03780</name>
</gene>
<reference evidence="4 5" key="1">
    <citation type="submission" date="2021-01" db="EMBL/GenBank/DDBJ databases">
        <title>Actinoplanes sp. nov. LDG1-01 isolated from lichen.</title>
        <authorList>
            <person name="Saeng-In P."/>
            <person name="Phongsopitanun W."/>
            <person name="Kanchanasin P."/>
            <person name="Yuki M."/>
            <person name="Kudo T."/>
            <person name="Ohkuma M."/>
            <person name="Tanasupawat S."/>
        </authorList>
    </citation>
    <scope>NUCLEOTIDE SEQUENCE [LARGE SCALE GENOMIC DNA]</scope>
    <source>
        <strain evidence="4 5">LDG1-01</strain>
    </source>
</reference>
<sequence>MFTIRAATPADATILTELRRVMHDTINGPHPTDWMPACEEMTRRRLSDDPTFHAYLAEVDGVVAGAATGELRSRFPTPDSPATVAGFLIALSTLPAYRGRGIGGTLTHHLTERFLAAGCERVGLFASRQGAPIYRELGFEDLSDSIVAMNRFAGRPVPVNRWTTPTPSDHSEVPVPS</sequence>